<evidence type="ECO:0000313" key="2">
    <source>
        <dbReference type="EMBL" id="KAJ4348761.1"/>
    </source>
</evidence>
<feature type="compositionally biased region" description="Acidic residues" evidence="1">
    <location>
        <begin position="492"/>
        <end position="503"/>
    </location>
</feature>
<reference evidence="2" key="1">
    <citation type="submission" date="2022-10" db="EMBL/GenBank/DDBJ databases">
        <title>Tapping the CABI collections for fungal endophytes: first genome assemblies for Collariella, Neodidymelliopsis, Ascochyta clinopodiicola, Didymella pomorum, Didymosphaeria variabile, Neocosmospora piperis and Neocucurbitaria cava.</title>
        <authorList>
            <person name="Hill R."/>
        </authorList>
    </citation>
    <scope>NUCLEOTIDE SEQUENCE</scope>
    <source>
        <strain evidence="2">IMI 356815</strain>
    </source>
</reference>
<feature type="compositionally biased region" description="Basic residues" evidence="1">
    <location>
        <begin position="404"/>
        <end position="417"/>
    </location>
</feature>
<proteinExistence type="predicted"/>
<feature type="region of interest" description="Disordered" evidence="1">
    <location>
        <begin position="480"/>
        <end position="543"/>
    </location>
</feature>
<dbReference type="EMBL" id="JAPEUX010000007">
    <property type="protein sequence ID" value="KAJ4348761.1"/>
    <property type="molecule type" value="Genomic_DNA"/>
</dbReference>
<feature type="compositionally biased region" description="Low complexity" evidence="1">
    <location>
        <begin position="14"/>
        <end position="26"/>
    </location>
</feature>
<feature type="compositionally biased region" description="Acidic residues" evidence="1">
    <location>
        <begin position="221"/>
        <end position="230"/>
    </location>
</feature>
<comment type="caution">
    <text evidence="2">The sequence shown here is derived from an EMBL/GenBank/DDBJ whole genome shotgun (WGS) entry which is preliminary data.</text>
</comment>
<sequence>MRNMPPDHSPEQWPTTSLPTTTTLIPTPTPTHDPQAAISNPSLFTLSRDLTNYLLGQTPFITDHPFTTLFAGAALALSARFISRDRTRRSRRNVQLAVFHILKILQAHPQYYNNVSEENNWTLVLAQIETEVERAVKAAHLSKDEGKKVTIALKRKLWDKNWANTKSMEGESVAKRRKLDTDQVEDDVARDRYMEDKDPKKLEKKKPKRPSFPPPKTGEDRQDDDDDDDDGRPPPGGGRVKGRPGTPYPVGIMPPPGTTYQGDIPSSLDEHPQLHPIESYPNGRHEDEDSDAGPGLPPVNPPTDGSSLHPPATATPYFNIGSIPSGSNLPAANPPSPDANPSPPNRSDQPPMPSNRVPFTETPPSIEDRVRTIGPIGKEWWPCEFCKRMIWVPAWQKHVVKDSHIRRKEKAGMKRRQNQMNASKPPSAGPPAKKGAGKKPAQDAPKTVPPGEDPNAGCRYCGLCNLQIPLERWDEHLESPRHQRMIPRPDDAPDDDLDDDPDNGPDGNTDAFGQQIRPHKTNTPAPPTLDGSTPAPPSSQELDTIRRTSQDALANPVSTNVTVAPDGQVTLTSPVSTNVIVAPDGQPNFPLLTPAVNRRHQVQVTPGGLLARAEEKAYHTVGLKTPQQYYSAAKEGLSPVPELEEGDEGFGTPKLPPRRQSTRLKNLVNAADAKKAQVKKPAYKVGKRVYSKKAKLPGRSDPLEFLDEEGLGDTLDESRLQEDVLAAENVAEVTDAAAKDSVDPEEEGEAHDEDDLYRDDSRVDRPLPANENGTNPFEGVELASNDGQDDDLYANDGAAPAKRPTKRDSSRVPVRRNPSRALANFATGTHPPTAPRYFRPSARICSTAGEKTRSPTWIEEQARRKGSNIQSYVIGQ</sequence>
<accession>A0A9W9C808</accession>
<feature type="region of interest" description="Disordered" evidence="1">
    <location>
        <begin position="403"/>
        <end position="456"/>
    </location>
</feature>
<feature type="compositionally biased region" description="Basic and acidic residues" evidence="1">
    <location>
        <begin position="187"/>
        <end position="201"/>
    </location>
</feature>
<feature type="compositionally biased region" description="Pro residues" evidence="1">
    <location>
        <begin position="332"/>
        <end position="344"/>
    </location>
</feature>
<feature type="compositionally biased region" description="Acidic residues" evidence="1">
    <location>
        <begin position="704"/>
        <end position="715"/>
    </location>
</feature>
<evidence type="ECO:0000256" key="1">
    <source>
        <dbReference type="SAM" id="MobiDB-lite"/>
    </source>
</evidence>
<dbReference type="Proteomes" id="UP001140513">
    <property type="component" value="Unassembled WGS sequence"/>
</dbReference>
<dbReference type="AlphaFoldDB" id="A0A9W9C808"/>
<feature type="region of interest" description="Disordered" evidence="1">
    <location>
        <begin position="1"/>
        <end position="35"/>
    </location>
</feature>
<protein>
    <submittedName>
        <fullName evidence="2">Uncharacterized protein</fullName>
    </submittedName>
</protein>
<keyword evidence="3" id="KW-1185">Reference proteome</keyword>
<feature type="region of interest" description="Disordered" evidence="1">
    <location>
        <begin position="166"/>
        <end position="370"/>
    </location>
</feature>
<dbReference type="RefSeq" id="XP_056068149.1">
    <property type="nucleotide sequence ID" value="XM_056218884.1"/>
</dbReference>
<dbReference type="GeneID" id="80913669"/>
<dbReference type="OrthoDB" id="3691606at2759"/>
<evidence type="ECO:0000313" key="3">
    <source>
        <dbReference type="Proteomes" id="UP001140513"/>
    </source>
</evidence>
<feature type="compositionally biased region" description="Basic and acidic residues" evidence="1">
    <location>
        <begin position="480"/>
        <end position="491"/>
    </location>
</feature>
<name>A0A9W9C808_9PLEO</name>
<feature type="compositionally biased region" description="Acidic residues" evidence="1">
    <location>
        <begin position="743"/>
        <end position="757"/>
    </location>
</feature>
<feature type="region of interest" description="Disordered" evidence="1">
    <location>
        <begin position="697"/>
        <end position="838"/>
    </location>
</feature>
<gene>
    <name evidence="2" type="ORF">N0V89_010139</name>
</gene>
<organism evidence="2 3">
    <name type="scientific">Didymosphaeria variabile</name>
    <dbReference type="NCBI Taxonomy" id="1932322"/>
    <lineage>
        <taxon>Eukaryota</taxon>
        <taxon>Fungi</taxon>
        <taxon>Dikarya</taxon>
        <taxon>Ascomycota</taxon>
        <taxon>Pezizomycotina</taxon>
        <taxon>Dothideomycetes</taxon>
        <taxon>Pleosporomycetidae</taxon>
        <taxon>Pleosporales</taxon>
        <taxon>Massarineae</taxon>
        <taxon>Didymosphaeriaceae</taxon>
        <taxon>Didymosphaeria</taxon>
    </lineage>
</organism>
<feature type="compositionally biased region" description="Low complexity" evidence="1">
    <location>
        <begin position="422"/>
        <end position="446"/>
    </location>
</feature>